<dbReference type="RefSeq" id="WP_275235606.1">
    <property type="nucleotide sequence ID" value="NZ_CP181870.1"/>
</dbReference>
<reference evidence="1 2" key="1">
    <citation type="submission" date="2023-03" db="EMBL/GenBank/DDBJ databases">
        <title>WGS of NDM-producing Providencia thailandensis from Ukrainian patients.</title>
        <authorList>
            <person name="Zabicka D."/>
            <person name="Izdebski R."/>
            <person name="Urbanowicz P."/>
            <person name="Biedrzycka M."/>
            <person name="Guzek A."/>
            <person name="Gniadkowski M."/>
        </authorList>
    </citation>
    <scope>NUCLEOTIDE SEQUENCE [LARGE SCALE GENOMIC DNA]</scope>
    <source>
        <strain evidence="1 2">8015-22</strain>
    </source>
</reference>
<sequence>MSHMEKALQSVIDLHILIENVFTGKDSHALTPLLASFDDAFAMVTIKGERIGLEQVNELFSQNIGTRPSLTITLSDIKPIFELGEYCWIQYQELHETPESRLLRTATVCIKVLGERCFWVYLHETPINKN</sequence>
<evidence type="ECO:0008006" key="3">
    <source>
        <dbReference type="Google" id="ProtNLM"/>
    </source>
</evidence>
<proteinExistence type="predicted"/>
<comment type="caution">
    <text evidence="1">The sequence shown here is derived from an EMBL/GenBank/DDBJ whole genome shotgun (WGS) entry which is preliminary data.</text>
</comment>
<protein>
    <recommendedName>
        <fullName evidence="3">DUF4440 domain-containing protein</fullName>
    </recommendedName>
</protein>
<gene>
    <name evidence="1" type="ORF">PZS58_09495</name>
</gene>
<name>A0AAJ1JEM8_PROST</name>
<dbReference type="Proteomes" id="UP001163056">
    <property type="component" value="Unassembled WGS sequence"/>
</dbReference>
<accession>A0AAJ1JEM8</accession>
<evidence type="ECO:0000313" key="1">
    <source>
        <dbReference type="EMBL" id="MDE8769761.1"/>
    </source>
</evidence>
<evidence type="ECO:0000313" key="2">
    <source>
        <dbReference type="Proteomes" id="UP001163056"/>
    </source>
</evidence>
<dbReference type="Gene3D" id="3.10.450.50">
    <property type="match status" value="1"/>
</dbReference>
<dbReference type="EMBL" id="JAREJI010000004">
    <property type="protein sequence ID" value="MDE8769761.1"/>
    <property type="molecule type" value="Genomic_DNA"/>
</dbReference>
<dbReference type="AlphaFoldDB" id="A0AAJ1JEM8"/>
<organism evidence="1 2">
    <name type="scientific">Providencia stuartii</name>
    <dbReference type="NCBI Taxonomy" id="588"/>
    <lineage>
        <taxon>Bacteria</taxon>
        <taxon>Pseudomonadati</taxon>
        <taxon>Pseudomonadota</taxon>
        <taxon>Gammaproteobacteria</taxon>
        <taxon>Enterobacterales</taxon>
        <taxon>Morganellaceae</taxon>
        <taxon>Providencia</taxon>
    </lineage>
</organism>
<dbReference type="SUPFAM" id="SSF54427">
    <property type="entry name" value="NTF2-like"/>
    <property type="match status" value="1"/>
</dbReference>
<dbReference type="InterPro" id="IPR032710">
    <property type="entry name" value="NTF2-like_dom_sf"/>
</dbReference>